<sequence>MIKALSMEFYKIRHRKIGLTVLAIVMVQFIIASYSINKMKPYELEQGWMYLILLFSEINCFFMPITVAVISSRLSDIEHKGNTFKLLNAVMPSSQLFVGKFLCGAVYIGIINILQVVFMILSGNLKGFTEEFSMDYFSYYILITFIVNLTLLLLQLIISLIFSNQIISFVIAIAGTLLGAFSMLIGSIAKFVPWGYYCELAPVRMNWDKDTRITDLYWINIPYGEVIALLIIFILLYTFGKQLFVRREI</sequence>
<protein>
    <submittedName>
        <fullName evidence="2">ABC-2 family transporter protein</fullName>
    </submittedName>
</protein>
<feature type="transmembrane region" description="Helical" evidence="1">
    <location>
        <begin position="48"/>
        <end position="70"/>
    </location>
</feature>
<dbReference type="STRING" id="169679.CSACC_21250"/>
<proteinExistence type="predicted"/>
<comment type="caution">
    <text evidence="2">The sequence shown here is derived from an EMBL/GenBank/DDBJ whole genome shotgun (WGS) entry which is preliminary data.</text>
</comment>
<dbReference type="EMBL" id="LZYZ01000006">
    <property type="protein sequence ID" value="OOM10388.1"/>
    <property type="molecule type" value="Genomic_DNA"/>
</dbReference>
<accession>A0A1S8N1Y4</accession>
<evidence type="ECO:0000313" key="3">
    <source>
        <dbReference type="Proteomes" id="UP000191154"/>
    </source>
</evidence>
<keyword evidence="1" id="KW-0472">Membrane</keyword>
<evidence type="ECO:0000256" key="1">
    <source>
        <dbReference type="SAM" id="Phobius"/>
    </source>
</evidence>
<name>A0A1S8N1Y4_CLOSA</name>
<evidence type="ECO:0000313" key="2">
    <source>
        <dbReference type="EMBL" id="OOM10388.1"/>
    </source>
</evidence>
<gene>
    <name evidence="2" type="ORF">CLOSAC_30090</name>
</gene>
<reference evidence="2 3" key="1">
    <citation type="submission" date="2016-05" db="EMBL/GenBank/DDBJ databases">
        <title>Microbial solvent formation.</title>
        <authorList>
            <person name="Poehlein A."/>
            <person name="Montoya Solano J.D."/>
            <person name="Flitsch S."/>
            <person name="Krabben P."/>
            <person name="Duerre P."/>
            <person name="Daniel R."/>
        </authorList>
    </citation>
    <scope>NUCLEOTIDE SEQUENCE [LARGE SCALE GENOMIC DNA]</scope>
    <source>
        <strain evidence="2 3">L1-8</strain>
    </source>
</reference>
<feature type="transmembrane region" description="Helical" evidence="1">
    <location>
        <begin position="137"/>
        <end position="162"/>
    </location>
</feature>
<dbReference type="AlphaFoldDB" id="A0A1S8N1Y4"/>
<keyword evidence="1" id="KW-0812">Transmembrane</keyword>
<feature type="transmembrane region" description="Helical" evidence="1">
    <location>
        <begin position="101"/>
        <end position="125"/>
    </location>
</feature>
<organism evidence="2 3">
    <name type="scientific">Clostridium saccharobutylicum</name>
    <dbReference type="NCBI Taxonomy" id="169679"/>
    <lineage>
        <taxon>Bacteria</taxon>
        <taxon>Bacillati</taxon>
        <taxon>Bacillota</taxon>
        <taxon>Clostridia</taxon>
        <taxon>Eubacteriales</taxon>
        <taxon>Clostridiaceae</taxon>
        <taxon>Clostridium</taxon>
    </lineage>
</organism>
<feature type="transmembrane region" description="Helical" evidence="1">
    <location>
        <begin position="169"/>
        <end position="196"/>
    </location>
</feature>
<dbReference type="RefSeq" id="WP_077866098.1">
    <property type="nucleotide sequence ID" value="NZ_LZYZ01000006.1"/>
</dbReference>
<keyword evidence="1" id="KW-1133">Transmembrane helix</keyword>
<dbReference type="CDD" id="cd21809">
    <property type="entry name" value="ABC-2_lan_permease-like"/>
    <property type="match status" value="1"/>
</dbReference>
<feature type="transmembrane region" description="Helical" evidence="1">
    <location>
        <begin position="17"/>
        <end position="36"/>
    </location>
</feature>
<feature type="transmembrane region" description="Helical" evidence="1">
    <location>
        <begin position="216"/>
        <end position="239"/>
    </location>
</feature>
<dbReference type="Proteomes" id="UP000191154">
    <property type="component" value="Unassembled WGS sequence"/>
</dbReference>
<dbReference type="Pfam" id="PF12730">
    <property type="entry name" value="ABC2_membrane_4"/>
    <property type="match status" value="1"/>
</dbReference>